<sequence length="392" mass="43095">MIARFLPAGWRELARTTGALKRVRRVPDADVLLRLVFLYAASGLSLQQASARAAAAGLAQLSNVALMKRMRTAEPWLRALTERTFAENWRGASPELSGGRRLKIADATHVRVSGSSGTDWRLHYVLSLPTLACDFAEVTDAGGGETYSRVPVQPGDVILGDRGYCHREGVAHVRDHGGDVVVRLNASSFPLLDEHGGRLDLLATMRTLHEHEAGSWPVRFQAHGREYAARLCAVRKSASAARAAKERMQKAARKKGHTPRQETLELAEYIFVLATPGLDDLAAADVLELYRARWQIELGFKRLKSLFDAGNAPNRDPDAVRSWIYAKLLAVLLMERMGEESRLFSPWGFPLGGRQPLEGVQGGVRRVPERGLPAQPAKRTAAPRPRVEPATA</sequence>
<evidence type="ECO:0000256" key="2">
    <source>
        <dbReference type="ARBA" id="ARBA00022578"/>
    </source>
</evidence>
<proteinExistence type="inferred from homology"/>
<gene>
    <name evidence="7" type="ORF">HNQ61_005798</name>
</gene>
<evidence type="ECO:0000259" key="6">
    <source>
        <dbReference type="Pfam" id="PF01609"/>
    </source>
</evidence>
<dbReference type="AlphaFoldDB" id="A0A841H738"/>
<dbReference type="GO" id="GO:0003677">
    <property type="term" value="F:DNA binding"/>
    <property type="evidence" value="ECO:0007669"/>
    <property type="project" value="UniProtKB-KW"/>
</dbReference>
<dbReference type="Pfam" id="PF01609">
    <property type="entry name" value="DDE_Tnp_1"/>
    <property type="match status" value="1"/>
</dbReference>
<dbReference type="NCBIfam" id="NF033592">
    <property type="entry name" value="transpos_IS4_1"/>
    <property type="match status" value="1"/>
</dbReference>
<dbReference type="InterPro" id="IPR002559">
    <property type="entry name" value="Transposase_11"/>
</dbReference>
<evidence type="ECO:0000256" key="3">
    <source>
        <dbReference type="ARBA" id="ARBA00023125"/>
    </source>
</evidence>
<protein>
    <recommendedName>
        <fullName evidence="6">Transposase IS4-like domain-containing protein</fullName>
    </recommendedName>
</protein>
<dbReference type="PANTHER" id="PTHR33258:SF1">
    <property type="entry name" value="TRANSPOSASE INSL FOR INSERTION SEQUENCE ELEMENT IS186A-RELATED"/>
    <property type="match status" value="1"/>
</dbReference>
<dbReference type="Gene3D" id="3.90.350.10">
    <property type="entry name" value="Transposase Inhibitor Protein From Tn5, Chain A, domain 1"/>
    <property type="match status" value="1"/>
</dbReference>
<dbReference type="EMBL" id="JACHIA010000054">
    <property type="protein sequence ID" value="MBB6074115.1"/>
    <property type="molecule type" value="Genomic_DNA"/>
</dbReference>
<dbReference type="PANTHER" id="PTHR33258">
    <property type="entry name" value="TRANSPOSASE INSL FOR INSERTION SEQUENCE ELEMENT IS186A-RELATED"/>
    <property type="match status" value="1"/>
</dbReference>
<dbReference type="InterPro" id="IPR012337">
    <property type="entry name" value="RNaseH-like_sf"/>
</dbReference>
<comment type="similarity">
    <text evidence="1">Belongs to the transposase 11 family.</text>
</comment>
<feature type="domain" description="Transposase IS4-like" evidence="6">
    <location>
        <begin position="154"/>
        <end position="333"/>
    </location>
</feature>
<dbReference type="InterPro" id="IPR047952">
    <property type="entry name" value="Transpos_IS4"/>
</dbReference>
<dbReference type="GO" id="GO:0006313">
    <property type="term" value="P:DNA transposition"/>
    <property type="evidence" value="ECO:0007669"/>
    <property type="project" value="InterPro"/>
</dbReference>
<evidence type="ECO:0000256" key="4">
    <source>
        <dbReference type="ARBA" id="ARBA00023172"/>
    </source>
</evidence>
<keyword evidence="3" id="KW-0238">DNA-binding</keyword>
<dbReference type="SUPFAM" id="SSF53098">
    <property type="entry name" value="Ribonuclease H-like"/>
    <property type="match status" value="1"/>
</dbReference>
<keyword evidence="8" id="KW-1185">Reference proteome</keyword>
<evidence type="ECO:0000313" key="7">
    <source>
        <dbReference type="EMBL" id="MBB6074115.1"/>
    </source>
</evidence>
<evidence type="ECO:0000256" key="5">
    <source>
        <dbReference type="SAM" id="MobiDB-lite"/>
    </source>
</evidence>
<keyword evidence="4" id="KW-0233">DNA recombination</keyword>
<reference evidence="7 8" key="1">
    <citation type="submission" date="2020-08" db="EMBL/GenBank/DDBJ databases">
        <title>Genomic Encyclopedia of Type Strains, Phase IV (KMG-IV): sequencing the most valuable type-strain genomes for metagenomic binning, comparative biology and taxonomic classification.</title>
        <authorList>
            <person name="Goeker M."/>
        </authorList>
    </citation>
    <scope>NUCLEOTIDE SEQUENCE [LARGE SCALE GENOMIC DNA]</scope>
    <source>
        <strain evidence="7 8">DSM 29007</strain>
    </source>
</reference>
<organism evidence="7 8">
    <name type="scientific">Longimicrobium terrae</name>
    <dbReference type="NCBI Taxonomy" id="1639882"/>
    <lineage>
        <taxon>Bacteria</taxon>
        <taxon>Pseudomonadati</taxon>
        <taxon>Gemmatimonadota</taxon>
        <taxon>Longimicrobiia</taxon>
        <taxon>Longimicrobiales</taxon>
        <taxon>Longimicrobiaceae</taxon>
        <taxon>Longimicrobium</taxon>
    </lineage>
</organism>
<dbReference type="RefSeq" id="WP_170035058.1">
    <property type="nucleotide sequence ID" value="NZ_JABDTL010000001.1"/>
</dbReference>
<feature type="region of interest" description="Disordered" evidence="5">
    <location>
        <begin position="364"/>
        <end position="392"/>
    </location>
</feature>
<evidence type="ECO:0000313" key="8">
    <source>
        <dbReference type="Proteomes" id="UP000582837"/>
    </source>
</evidence>
<evidence type="ECO:0000256" key="1">
    <source>
        <dbReference type="ARBA" id="ARBA00010075"/>
    </source>
</evidence>
<keyword evidence="2" id="KW-0815">Transposition</keyword>
<comment type="caution">
    <text evidence="7">The sequence shown here is derived from an EMBL/GenBank/DDBJ whole genome shotgun (WGS) entry which is preliminary data.</text>
</comment>
<accession>A0A841H738</accession>
<dbReference type="GO" id="GO:0004803">
    <property type="term" value="F:transposase activity"/>
    <property type="evidence" value="ECO:0007669"/>
    <property type="project" value="InterPro"/>
</dbReference>
<dbReference type="Proteomes" id="UP000582837">
    <property type="component" value="Unassembled WGS sequence"/>
</dbReference>
<name>A0A841H738_9BACT</name>